<keyword evidence="13" id="KW-1185">Reference proteome</keyword>
<dbReference type="Proteomes" id="UP000760545">
    <property type="component" value="Unassembled WGS sequence"/>
</dbReference>
<dbReference type="SUPFAM" id="SSF116734">
    <property type="entry name" value="DNA methylase specificity domain"/>
    <property type="match status" value="1"/>
</dbReference>
<keyword evidence="6" id="KW-0949">S-adenosyl-L-methionine</keyword>
<dbReference type="GO" id="GO:0008168">
    <property type="term" value="F:methyltransferase activity"/>
    <property type="evidence" value="ECO:0007669"/>
    <property type="project" value="UniProtKB-KW"/>
</dbReference>
<gene>
    <name evidence="12" type="ORF">HC176_15315</name>
</gene>
<dbReference type="InterPro" id="IPR044946">
    <property type="entry name" value="Restrct_endonuc_typeI_TRD_sf"/>
</dbReference>
<evidence type="ECO:0000256" key="9">
    <source>
        <dbReference type="ARBA" id="ARBA00047942"/>
    </source>
</evidence>
<evidence type="ECO:0000313" key="13">
    <source>
        <dbReference type="Proteomes" id="UP000760545"/>
    </source>
</evidence>
<accession>A0ABX1DFN1</accession>
<evidence type="ECO:0000313" key="12">
    <source>
        <dbReference type="EMBL" id="NJX16857.1"/>
    </source>
</evidence>
<comment type="catalytic activity">
    <reaction evidence="9">
        <text>a 2'-deoxyadenosine in DNA + S-adenosyl-L-methionine = an N(6)-methyl-2'-deoxyadenosine in DNA + S-adenosyl-L-homocysteine + H(+)</text>
        <dbReference type="Rhea" id="RHEA:15197"/>
        <dbReference type="Rhea" id="RHEA-COMP:12418"/>
        <dbReference type="Rhea" id="RHEA-COMP:12419"/>
        <dbReference type="ChEBI" id="CHEBI:15378"/>
        <dbReference type="ChEBI" id="CHEBI:57856"/>
        <dbReference type="ChEBI" id="CHEBI:59789"/>
        <dbReference type="ChEBI" id="CHEBI:90615"/>
        <dbReference type="ChEBI" id="CHEBI:90616"/>
        <dbReference type="EC" id="2.1.1.72"/>
    </reaction>
</comment>
<dbReference type="Pfam" id="PF01420">
    <property type="entry name" value="Methylase_S"/>
    <property type="match status" value="1"/>
</dbReference>
<dbReference type="EC" id="2.1.1.72" evidence="3"/>
<proteinExistence type="inferred from homology"/>
<keyword evidence="7" id="KW-0680">Restriction system</keyword>
<evidence type="ECO:0000256" key="6">
    <source>
        <dbReference type="ARBA" id="ARBA00022691"/>
    </source>
</evidence>
<evidence type="ECO:0000256" key="2">
    <source>
        <dbReference type="ARBA" id="ARBA00010923"/>
    </source>
</evidence>
<evidence type="ECO:0000259" key="11">
    <source>
        <dbReference type="Pfam" id="PF02384"/>
    </source>
</evidence>
<reference evidence="12 13" key="1">
    <citation type="submission" date="2020-03" db="EMBL/GenBank/DDBJ databases">
        <title>Tamlana sp. nov, isolated from XXX.</title>
        <authorList>
            <person name="Cao W.R."/>
        </authorList>
    </citation>
    <scope>NUCLEOTIDE SEQUENCE [LARGE SCALE GENOMIC DNA]</scope>
    <source>
        <strain evidence="12 13">HST1-43</strain>
    </source>
</reference>
<dbReference type="InterPro" id="IPR003356">
    <property type="entry name" value="DNA_methylase_A-5"/>
</dbReference>
<evidence type="ECO:0000256" key="3">
    <source>
        <dbReference type="ARBA" id="ARBA00011900"/>
    </source>
</evidence>
<evidence type="ECO:0000259" key="10">
    <source>
        <dbReference type="Pfam" id="PF01420"/>
    </source>
</evidence>
<sequence>MSEELLQRDLIKNPEKIGKWDFYNIGATSVKNLKEFGLIRNVDYGKEERKKVDGLIVQKKNVIAVVEYKKPSEFKTVAQKNKAIKQELEVARKLGAHILIATDTKETVWVNVLTGNKIKDENGNLIKDNFDPKGEKTPDLIEKIKYSINELSDQIKPKELVNPTDLAKQIWQDIWSVSGATPENCLYTFVELFIFKYLSDLGVLQGIFNFNTLYSSYDGNTEDEVLETYANTIRPKIKTLFPENPIDKTTIINGTIFVSKDQKAVQGYSTVFKKVLKKFKDYGKLEHIDYDFKSQLFESFLKESISKKNWGQFFTPIKVVRAVVEMAKDDIKVGAKICDPACGVGKFLLEPVITKLDQFYEVKKGKLIPKITIQGYDKGFDKDEQKTIILAKANMLIYFSDLIKENPNLTTEFSKLFNESFILKTNSILGTLSESVENEYDLIVTNPPYVTSGSSNLKDEIKKDGDLVNYYKINAIGVEGLFMEWIVRALKPNGKAFIIVPDGIFNRQNDKNLRQFLLDECYIDGIISLPIKTFFTTPKRTYVLCITKKPDNKSIQTDPVFTYFVSEMGESRDVYRFDIEQDDLNEAVMLYSFFKGNKQNFAKINTDIRCKIQPIEKFQPENHWCVERWWSKEEKEELGIEDENLKLKIEEFPTLLDEVSNSIISIKEEVQELATESEKPKFVKKKIKEIFDLKQKTNNSKFTKTFIDKNKGTIPVYSASKFPENVDYGYVKDNLKGVKYFENCLTWNIDGSIGKVYYRQGKFSLSEKVIPLIVQEELKKNLDLIYLKYAIEMEFSKHYFGFDNKAGKGKIQDIEISIPIDKKGDFDISKQKELAEKFKRLEDIKKSISDELDKISSTEIDFE</sequence>
<evidence type="ECO:0000256" key="8">
    <source>
        <dbReference type="ARBA" id="ARBA00023125"/>
    </source>
</evidence>
<dbReference type="InterPro" id="IPR029063">
    <property type="entry name" value="SAM-dependent_MTases_sf"/>
</dbReference>
<dbReference type="PRINTS" id="PR00507">
    <property type="entry name" value="N12N6MTFRASE"/>
</dbReference>
<feature type="domain" description="Type I restriction modification DNA specificity" evidence="10">
    <location>
        <begin position="682"/>
        <end position="852"/>
    </location>
</feature>
<dbReference type="Pfam" id="PF02384">
    <property type="entry name" value="N6_Mtase"/>
    <property type="match status" value="1"/>
</dbReference>
<dbReference type="PANTHER" id="PTHR42933">
    <property type="entry name" value="SLR6095 PROTEIN"/>
    <property type="match status" value="1"/>
</dbReference>
<dbReference type="InterPro" id="IPR002052">
    <property type="entry name" value="DNA_methylase_N6_adenine_CS"/>
</dbReference>
<comment type="caution">
    <text evidence="12">The sequence shown here is derived from an EMBL/GenBank/DDBJ whole genome shotgun (WGS) entry which is preliminary data.</text>
</comment>
<protein>
    <recommendedName>
        <fullName evidence="3">site-specific DNA-methyltransferase (adenine-specific)</fullName>
        <ecNumber evidence="3">2.1.1.72</ecNumber>
    </recommendedName>
</protein>
<dbReference type="InterPro" id="IPR000055">
    <property type="entry name" value="Restrct_endonuc_typeI_TRD"/>
</dbReference>
<evidence type="ECO:0000256" key="5">
    <source>
        <dbReference type="ARBA" id="ARBA00022679"/>
    </source>
</evidence>
<keyword evidence="4 12" id="KW-0489">Methyltransferase</keyword>
<evidence type="ECO:0000256" key="4">
    <source>
        <dbReference type="ARBA" id="ARBA00022603"/>
    </source>
</evidence>
<dbReference type="SUPFAM" id="SSF53335">
    <property type="entry name" value="S-adenosyl-L-methionine-dependent methyltransferases"/>
    <property type="match status" value="1"/>
</dbReference>
<organism evidence="12 13">
    <name type="scientific">Tamlana crocina</name>
    <dbReference type="NCBI Taxonomy" id="393006"/>
    <lineage>
        <taxon>Bacteria</taxon>
        <taxon>Pseudomonadati</taxon>
        <taxon>Bacteroidota</taxon>
        <taxon>Flavobacteriia</taxon>
        <taxon>Flavobacteriales</taxon>
        <taxon>Flavobacteriaceae</taxon>
        <taxon>Tamlana</taxon>
    </lineage>
</organism>
<dbReference type="Gene3D" id="3.40.50.150">
    <property type="entry name" value="Vaccinia Virus protein VP39"/>
    <property type="match status" value="1"/>
</dbReference>
<dbReference type="RefSeq" id="WP_167919832.1">
    <property type="nucleotide sequence ID" value="NZ_JAAVJS010000034.1"/>
</dbReference>
<dbReference type="PANTHER" id="PTHR42933:SF3">
    <property type="entry name" value="TYPE I RESTRICTION ENZYME MJAVIII METHYLASE SUBUNIT"/>
    <property type="match status" value="1"/>
</dbReference>
<name>A0ABX1DFN1_9FLAO</name>
<keyword evidence="8" id="KW-0238">DNA-binding</keyword>
<comment type="similarity">
    <text evidence="1">Belongs to the N(4)/N(6)-methyltransferase family.</text>
</comment>
<dbReference type="GO" id="GO:0032259">
    <property type="term" value="P:methylation"/>
    <property type="evidence" value="ECO:0007669"/>
    <property type="project" value="UniProtKB-KW"/>
</dbReference>
<dbReference type="InterPro" id="IPR051537">
    <property type="entry name" value="DNA_Adenine_Mtase"/>
</dbReference>
<evidence type="ECO:0000256" key="7">
    <source>
        <dbReference type="ARBA" id="ARBA00022747"/>
    </source>
</evidence>
<comment type="similarity">
    <text evidence="2">Belongs to the type-I restriction system S methylase family.</text>
</comment>
<keyword evidence="5" id="KW-0808">Transferase</keyword>
<evidence type="ECO:0000256" key="1">
    <source>
        <dbReference type="ARBA" id="ARBA00006594"/>
    </source>
</evidence>
<dbReference type="PROSITE" id="PS00092">
    <property type="entry name" value="N6_MTASE"/>
    <property type="match status" value="1"/>
</dbReference>
<dbReference type="EMBL" id="JAAVJS010000034">
    <property type="protein sequence ID" value="NJX16857.1"/>
    <property type="molecule type" value="Genomic_DNA"/>
</dbReference>
<dbReference type="Gene3D" id="3.90.220.20">
    <property type="entry name" value="DNA methylase specificity domains"/>
    <property type="match status" value="1"/>
</dbReference>
<feature type="domain" description="DNA methylase adenine-specific" evidence="11">
    <location>
        <begin position="291"/>
        <end position="604"/>
    </location>
</feature>